<evidence type="ECO:0000259" key="17">
    <source>
        <dbReference type="PROSITE" id="PS50189"/>
    </source>
</evidence>
<evidence type="ECO:0000256" key="1">
    <source>
        <dbReference type="ARBA" id="ARBA00004613"/>
    </source>
</evidence>
<dbReference type="GO" id="GO:0034097">
    <property type="term" value="P:response to cytokine"/>
    <property type="evidence" value="ECO:0007669"/>
    <property type="project" value="TreeGrafter"/>
</dbReference>
<evidence type="ECO:0000256" key="13">
    <source>
        <dbReference type="PIRSR" id="PIRSR601820-2"/>
    </source>
</evidence>
<reference evidence="18 19" key="1">
    <citation type="submission" date="2019-08" db="EMBL/GenBank/DDBJ databases">
        <title>A chromosome-level genome assembly, high-density linkage maps, and genome scans reveal the genomic architecture of hybrid incompatibilities underlying speciation via character displacement in darters (Percidae: Etheostominae).</title>
        <authorList>
            <person name="Moran R.L."/>
            <person name="Catchen J.M."/>
            <person name="Fuller R.C."/>
        </authorList>
    </citation>
    <scope>NUCLEOTIDE SEQUENCE [LARGE SCALE GENOMIC DNA]</scope>
    <source>
        <strain evidence="18">EspeVRDwgs_2016</strain>
        <tissue evidence="18">Muscle</tissue>
    </source>
</reference>
<keyword evidence="4" id="KW-0964">Secreted</keyword>
<evidence type="ECO:0000256" key="10">
    <source>
        <dbReference type="ARBA" id="ARBA00023215"/>
    </source>
</evidence>
<dbReference type="SMART" id="SM00206">
    <property type="entry name" value="NTR"/>
    <property type="match status" value="1"/>
</dbReference>
<evidence type="ECO:0000256" key="11">
    <source>
        <dbReference type="ARBA" id="ARBA00030102"/>
    </source>
</evidence>
<feature type="chain" id="PRO_5023888618" description="Metalloproteinase inhibitor 2" evidence="16">
    <location>
        <begin position="29"/>
        <end position="241"/>
    </location>
</feature>
<dbReference type="GO" id="GO:0009725">
    <property type="term" value="P:response to hormone"/>
    <property type="evidence" value="ECO:0007669"/>
    <property type="project" value="TreeGrafter"/>
</dbReference>
<dbReference type="Proteomes" id="UP000327493">
    <property type="component" value="Chromosome 21"/>
</dbReference>
<keyword evidence="6" id="KW-0646">Protease inhibitor</keyword>
<comment type="caution">
    <text evidence="18">The sequence shown here is derived from an EMBL/GenBank/DDBJ whole genome shotgun (WGS) entry which is preliminary data.</text>
</comment>
<dbReference type="GO" id="GO:0002020">
    <property type="term" value="F:protease binding"/>
    <property type="evidence" value="ECO:0007669"/>
    <property type="project" value="TreeGrafter"/>
</dbReference>
<dbReference type="AlphaFoldDB" id="A0A5J5CM27"/>
<dbReference type="GO" id="GO:0051045">
    <property type="term" value="P:negative regulation of membrane protein ectodomain proteolysis"/>
    <property type="evidence" value="ECO:0007669"/>
    <property type="project" value="TreeGrafter"/>
</dbReference>
<dbReference type="PANTHER" id="PTHR11844:SF24">
    <property type="entry name" value="METALLOPROTEINASE INHIBITOR 2"/>
    <property type="match status" value="1"/>
</dbReference>
<keyword evidence="10" id="KW-0481">Metalloenzyme inhibitor</keyword>
<organism evidence="18 19">
    <name type="scientific">Etheostoma spectabile</name>
    <name type="common">orangethroat darter</name>
    <dbReference type="NCBI Taxonomy" id="54343"/>
    <lineage>
        <taxon>Eukaryota</taxon>
        <taxon>Metazoa</taxon>
        <taxon>Chordata</taxon>
        <taxon>Craniata</taxon>
        <taxon>Vertebrata</taxon>
        <taxon>Euteleostomi</taxon>
        <taxon>Actinopterygii</taxon>
        <taxon>Neopterygii</taxon>
        <taxon>Teleostei</taxon>
        <taxon>Neoteleostei</taxon>
        <taxon>Acanthomorphata</taxon>
        <taxon>Eupercaria</taxon>
        <taxon>Perciformes</taxon>
        <taxon>Percoidei</taxon>
        <taxon>Percidae</taxon>
        <taxon>Etheostomatinae</taxon>
        <taxon>Etheostoma</taxon>
    </lineage>
</organism>
<keyword evidence="5" id="KW-0483">Metalloprotease inhibitor</keyword>
<gene>
    <name evidence="18" type="ORF">FQN60_002951</name>
</gene>
<proteinExistence type="inferred from homology"/>
<sequence length="241" mass="26686">MKMPFSINGILCTLALLVLWRAEELAEACSCAPVHPQQAFCNADVDTGSYSGGFQLLCPPPVRTEYALLLETAGKPEGLEQSVDSPLSGSGTELRRLAFTGQRGKREAKEPRRERAERRTRDGEFIRAKVVGEREVDSGNDVYGNPIKRIQYEVKQIKMFKGPNQDIEAVFTAPVSAVCGVTLDVNGKKEYLISGKAEADGRMHVTLCDYIMPWDSLSNTQKKGLSQRYEMGCECKVKDCL</sequence>
<feature type="disulfide bond" evidence="14">
    <location>
        <begin position="41"/>
        <end position="233"/>
    </location>
</feature>
<feature type="non-terminal residue" evidence="18">
    <location>
        <position position="241"/>
    </location>
</feature>
<feature type="disulfide bond" evidence="14">
    <location>
        <begin position="31"/>
        <end position="208"/>
    </location>
</feature>
<dbReference type="FunFam" id="2.40.50.120:FF:000007">
    <property type="entry name" value="Metalloproteinase inhibitor 2"/>
    <property type="match status" value="1"/>
</dbReference>
<evidence type="ECO:0000256" key="5">
    <source>
        <dbReference type="ARBA" id="ARBA00022608"/>
    </source>
</evidence>
<feature type="compositionally biased region" description="Polar residues" evidence="15">
    <location>
        <begin position="82"/>
        <end position="91"/>
    </location>
</feature>
<evidence type="ECO:0000256" key="8">
    <source>
        <dbReference type="ARBA" id="ARBA00022833"/>
    </source>
</evidence>
<dbReference type="GO" id="GO:0031012">
    <property type="term" value="C:extracellular matrix"/>
    <property type="evidence" value="ECO:0007669"/>
    <property type="project" value="TreeGrafter"/>
</dbReference>
<dbReference type="EMBL" id="VOFY01000021">
    <property type="protein sequence ID" value="KAA8581370.1"/>
    <property type="molecule type" value="Genomic_DNA"/>
</dbReference>
<keyword evidence="8 12" id="KW-0862">Zinc</keyword>
<keyword evidence="16" id="KW-0732">Signal</keyword>
<name>A0A5J5CM27_9PERO</name>
<accession>A0A5J5CM27</accession>
<feature type="compositionally biased region" description="Basic and acidic residues" evidence="15">
    <location>
        <begin position="104"/>
        <end position="120"/>
    </location>
</feature>
<evidence type="ECO:0000256" key="6">
    <source>
        <dbReference type="ARBA" id="ARBA00022690"/>
    </source>
</evidence>
<comment type="subcellular location">
    <subcellularLocation>
        <location evidence="1">Secreted</location>
    </subcellularLocation>
</comment>
<dbReference type="GO" id="GO:0008191">
    <property type="term" value="F:metalloendopeptidase inhibitor activity"/>
    <property type="evidence" value="ECO:0007669"/>
    <property type="project" value="InterPro"/>
</dbReference>
<evidence type="ECO:0000256" key="4">
    <source>
        <dbReference type="ARBA" id="ARBA00022525"/>
    </source>
</evidence>
<evidence type="ECO:0000313" key="18">
    <source>
        <dbReference type="EMBL" id="KAA8581370.1"/>
    </source>
</evidence>
<keyword evidence="19" id="KW-1185">Reference proteome</keyword>
<dbReference type="SUPFAM" id="SSF50242">
    <property type="entry name" value="TIMP-like"/>
    <property type="match status" value="2"/>
</dbReference>
<evidence type="ECO:0000313" key="19">
    <source>
        <dbReference type="Proteomes" id="UP000327493"/>
    </source>
</evidence>
<feature type="binding site" evidence="12">
    <location>
        <position position="29"/>
    </location>
    <ligand>
        <name>Zn(2+)</name>
        <dbReference type="ChEBI" id="CHEBI:29105"/>
        <note>ligand shared with metalloproteinase partner</note>
    </ligand>
</feature>
<evidence type="ECO:0000256" key="2">
    <source>
        <dbReference type="ARBA" id="ARBA00011027"/>
    </source>
</evidence>
<keyword evidence="9 14" id="KW-1015">Disulfide bond</keyword>
<feature type="signal peptide" evidence="16">
    <location>
        <begin position="1"/>
        <end position="28"/>
    </location>
</feature>
<dbReference type="Gene3D" id="2.40.50.120">
    <property type="match status" value="1"/>
</dbReference>
<dbReference type="InterPro" id="IPR008993">
    <property type="entry name" value="TIMP-like_OB-fold"/>
</dbReference>
<evidence type="ECO:0000256" key="3">
    <source>
        <dbReference type="ARBA" id="ARBA00013520"/>
    </source>
</evidence>
<keyword evidence="7 12" id="KW-0479">Metal-binding</keyword>
<comment type="similarity">
    <text evidence="2">Belongs to the protease inhibitor I35 (TIMP) family.</text>
</comment>
<feature type="disulfide bond" evidence="14">
    <location>
        <begin position="29"/>
        <end position="179"/>
    </location>
</feature>
<evidence type="ECO:0000256" key="16">
    <source>
        <dbReference type="SAM" id="SignalP"/>
    </source>
</evidence>
<evidence type="ECO:0000256" key="12">
    <source>
        <dbReference type="PIRSR" id="PIRSR601820-1"/>
    </source>
</evidence>
<dbReference type="PROSITE" id="PS50189">
    <property type="entry name" value="NTR"/>
    <property type="match status" value="1"/>
</dbReference>
<feature type="domain" description="NTR" evidence="17">
    <location>
        <begin position="102"/>
        <end position="233"/>
    </location>
</feature>
<protein>
    <recommendedName>
        <fullName evidence="3">Metalloproteinase inhibitor 2</fullName>
    </recommendedName>
    <alternativeName>
        <fullName evidence="11">Tissue inhibitor of metalloproteinases 2</fullName>
    </alternativeName>
</protein>
<dbReference type="PROSITE" id="PS00288">
    <property type="entry name" value="TIMP"/>
    <property type="match status" value="1"/>
</dbReference>
<dbReference type="GO" id="GO:0046872">
    <property type="term" value="F:metal ion binding"/>
    <property type="evidence" value="ECO:0007669"/>
    <property type="project" value="UniProtKB-KW"/>
</dbReference>
<dbReference type="Pfam" id="PF00965">
    <property type="entry name" value="TIMP"/>
    <property type="match status" value="2"/>
</dbReference>
<dbReference type="PANTHER" id="PTHR11844">
    <property type="entry name" value="METALLOPROTEASE INHIBITOR"/>
    <property type="match status" value="1"/>
</dbReference>
<dbReference type="InterPro" id="IPR001134">
    <property type="entry name" value="Netrin_domain"/>
</dbReference>
<evidence type="ECO:0000256" key="15">
    <source>
        <dbReference type="SAM" id="MobiDB-lite"/>
    </source>
</evidence>
<dbReference type="GO" id="GO:0005615">
    <property type="term" value="C:extracellular space"/>
    <property type="evidence" value="ECO:0007669"/>
    <property type="project" value="TreeGrafter"/>
</dbReference>
<dbReference type="InterPro" id="IPR030490">
    <property type="entry name" value="TIMP_CS"/>
</dbReference>
<dbReference type="InterPro" id="IPR001820">
    <property type="entry name" value="TIMP"/>
</dbReference>
<feature type="site" description="Involved in metalloproteinase-binding" evidence="13">
    <location>
        <position position="42"/>
    </location>
</feature>
<evidence type="ECO:0000256" key="9">
    <source>
        <dbReference type="ARBA" id="ARBA00023157"/>
    </source>
</evidence>
<evidence type="ECO:0000256" key="14">
    <source>
        <dbReference type="PIRSR" id="PIRSR601820-3"/>
    </source>
</evidence>
<feature type="region of interest" description="Disordered" evidence="15">
    <location>
        <begin position="78"/>
        <end position="120"/>
    </location>
</feature>
<feature type="site" description="Involved in metalloproteinase-binding" evidence="13">
    <location>
        <position position="148"/>
    </location>
</feature>
<evidence type="ECO:0000256" key="7">
    <source>
        <dbReference type="ARBA" id="ARBA00022723"/>
    </source>
</evidence>